<organism evidence="1">
    <name type="scientific">marine sediment metagenome</name>
    <dbReference type="NCBI Taxonomy" id="412755"/>
    <lineage>
        <taxon>unclassified sequences</taxon>
        <taxon>metagenomes</taxon>
        <taxon>ecological metagenomes</taxon>
    </lineage>
</organism>
<sequence>MEILLVHLGTPCECFIASSLIKGLKNRYAAEHPLHIHALVKNTESNSIFKYNYNVRLTYPINKVPNEFKRREFDLLINLHPDFDEESFFQVNAKKKLGFHYTDGGYKTYKYMYDGVKTNKNLFQMYYILSELKWKGEGYNFKYHPKHKNRKNRTGLYIV</sequence>
<comment type="caution">
    <text evidence="1">The sequence shown here is derived from an EMBL/GenBank/DDBJ whole genome shotgun (WGS) entry which is preliminary data.</text>
</comment>
<proteinExistence type="predicted"/>
<dbReference type="EMBL" id="BARS01002982">
    <property type="protein sequence ID" value="GAF75793.1"/>
    <property type="molecule type" value="Genomic_DNA"/>
</dbReference>
<evidence type="ECO:0000313" key="1">
    <source>
        <dbReference type="EMBL" id="GAF75793.1"/>
    </source>
</evidence>
<dbReference type="AlphaFoldDB" id="X0S3Y9"/>
<protein>
    <submittedName>
        <fullName evidence="1">Uncharacterized protein</fullName>
    </submittedName>
</protein>
<reference evidence="1" key="1">
    <citation type="journal article" date="2014" name="Front. Microbiol.">
        <title>High frequency of phylogenetically diverse reductive dehalogenase-homologous genes in deep subseafloor sedimentary metagenomes.</title>
        <authorList>
            <person name="Kawai M."/>
            <person name="Futagami T."/>
            <person name="Toyoda A."/>
            <person name="Takaki Y."/>
            <person name="Nishi S."/>
            <person name="Hori S."/>
            <person name="Arai W."/>
            <person name="Tsubouchi T."/>
            <person name="Morono Y."/>
            <person name="Uchiyama I."/>
            <person name="Ito T."/>
            <person name="Fujiyama A."/>
            <person name="Inagaki F."/>
            <person name="Takami H."/>
        </authorList>
    </citation>
    <scope>NUCLEOTIDE SEQUENCE</scope>
    <source>
        <strain evidence="1">Expedition CK06-06</strain>
    </source>
</reference>
<gene>
    <name evidence="1" type="ORF">S01H1_05738</name>
</gene>
<name>X0S3Y9_9ZZZZ</name>
<feature type="non-terminal residue" evidence="1">
    <location>
        <position position="159"/>
    </location>
</feature>
<accession>X0S3Y9</accession>